<dbReference type="InterPro" id="IPR029061">
    <property type="entry name" value="THDP-binding"/>
</dbReference>
<dbReference type="EMBL" id="CP008947">
    <property type="protein sequence ID" value="AII09570.1"/>
    <property type="molecule type" value="Genomic_DNA"/>
</dbReference>
<dbReference type="CDD" id="cd02000">
    <property type="entry name" value="TPP_E1_PDC_ADC_BCADC"/>
    <property type="match status" value="1"/>
</dbReference>
<dbReference type="Proteomes" id="UP000028488">
    <property type="component" value="Chromosome"/>
</dbReference>
<protein>
    <submittedName>
        <fullName evidence="5">Pyruvate dehydrogenase</fullName>
    </submittedName>
</protein>
<dbReference type="Gene3D" id="3.40.50.970">
    <property type="match status" value="1"/>
</dbReference>
<dbReference type="GO" id="GO:0009083">
    <property type="term" value="P:branched-chain amino acid catabolic process"/>
    <property type="evidence" value="ECO:0007669"/>
    <property type="project" value="TreeGrafter"/>
</dbReference>
<accession>A0A076ETV7</accession>
<dbReference type="GO" id="GO:0016624">
    <property type="term" value="F:oxidoreductase activity, acting on the aldehyde or oxo group of donors, disulfide as acceptor"/>
    <property type="evidence" value="ECO:0007669"/>
    <property type="project" value="InterPro"/>
</dbReference>
<keyword evidence="2" id="KW-0560">Oxidoreductase</keyword>
<keyword evidence="3" id="KW-0786">Thiamine pyrophosphate</keyword>
<dbReference type="InterPro" id="IPR017596">
    <property type="entry name" value="PdhA/BkdA"/>
</dbReference>
<dbReference type="RefSeq" id="WP_037240127.1">
    <property type="nucleotide sequence ID" value="NZ_CP008947.1"/>
</dbReference>
<dbReference type="InterPro" id="IPR050771">
    <property type="entry name" value="Alpha-ketoacid_DH_E1_comp"/>
</dbReference>
<evidence type="ECO:0000313" key="5">
    <source>
        <dbReference type="EMBL" id="AII09570.1"/>
    </source>
</evidence>
<feature type="domain" description="Dehydrogenase E1 component" evidence="4">
    <location>
        <begin position="44"/>
        <end position="302"/>
    </location>
</feature>
<organism evidence="5 6">
    <name type="scientific">Rhodococcus opacus</name>
    <name type="common">Nocardia opaca</name>
    <dbReference type="NCBI Taxonomy" id="37919"/>
    <lineage>
        <taxon>Bacteria</taxon>
        <taxon>Bacillati</taxon>
        <taxon>Actinomycetota</taxon>
        <taxon>Actinomycetes</taxon>
        <taxon>Mycobacteriales</taxon>
        <taxon>Nocardiaceae</taxon>
        <taxon>Rhodococcus</taxon>
    </lineage>
</organism>
<dbReference type="PANTHER" id="PTHR43380">
    <property type="entry name" value="2-OXOISOVALERATE DEHYDROGENASE SUBUNIT ALPHA, MITOCHONDRIAL"/>
    <property type="match status" value="1"/>
</dbReference>
<dbReference type="eggNOG" id="COG1071">
    <property type="taxonomic scope" value="Bacteria"/>
</dbReference>
<dbReference type="SUPFAM" id="SSF52518">
    <property type="entry name" value="Thiamin diphosphate-binding fold (THDP-binding)"/>
    <property type="match status" value="1"/>
</dbReference>
<dbReference type="Pfam" id="PF00676">
    <property type="entry name" value="E1_dh"/>
    <property type="match status" value="1"/>
</dbReference>
<evidence type="ECO:0000256" key="2">
    <source>
        <dbReference type="ARBA" id="ARBA00023002"/>
    </source>
</evidence>
<evidence type="ECO:0000256" key="1">
    <source>
        <dbReference type="ARBA" id="ARBA00001964"/>
    </source>
</evidence>
<reference evidence="5 6" key="1">
    <citation type="submission" date="2014-07" db="EMBL/GenBank/DDBJ databases">
        <title>Genome Sequence of Rhodococcus opacus Strain R7, a Biodegrader of Mono- and Polycyclic Aromatic Hydrocarbons.</title>
        <authorList>
            <person name="Di Gennaro P."/>
            <person name="Zampolli J."/>
            <person name="Presti I."/>
            <person name="Cappelletti M."/>
            <person name="D'Ursi P."/>
            <person name="Orro A."/>
            <person name="Mezzelani A."/>
            <person name="Milanesi L."/>
        </authorList>
    </citation>
    <scope>NUCLEOTIDE SEQUENCE [LARGE SCALE GENOMIC DNA]</scope>
    <source>
        <strain evidence="5 6">R7</strain>
    </source>
</reference>
<gene>
    <name evidence="5" type="ORF">EP51_34990</name>
</gene>
<dbReference type="InterPro" id="IPR001017">
    <property type="entry name" value="DH_E1"/>
</dbReference>
<keyword evidence="5" id="KW-0670">Pyruvate</keyword>
<evidence type="ECO:0000256" key="3">
    <source>
        <dbReference type="ARBA" id="ARBA00023052"/>
    </source>
</evidence>
<dbReference type="NCBIfam" id="TIGR03181">
    <property type="entry name" value="PDH_E1_alph_x"/>
    <property type="match status" value="1"/>
</dbReference>
<dbReference type="GO" id="GO:0000287">
    <property type="term" value="F:magnesium ion binding"/>
    <property type="evidence" value="ECO:0007669"/>
    <property type="project" value="UniProtKB-ARBA"/>
</dbReference>
<dbReference type="AlphaFoldDB" id="A0A076ETV7"/>
<dbReference type="PANTHER" id="PTHR43380:SF1">
    <property type="entry name" value="2-OXOISOVALERATE DEHYDROGENASE SUBUNIT ALPHA, MITOCHONDRIAL"/>
    <property type="match status" value="1"/>
</dbReference>
<evidence type="ECO:0000313" key="6">
    <source>
        <dbReference type="Proteomes" id="UP000028488"/>
    </source>
</evidence>
<proteinExistence type="predicted"/>
<comment type="cofactor">
    <cofactor evidence="1">
        <name>thiamine diphosphate</name>
        <dbReference type="ChEBI" id="CHEBI:58937"/>
    </cofactor>
</comment>
<sequence>MVDKIAYPVQLIQPDGRRVFRPDYTSLVRDIGPDQLRGLYEDLVVARRMDVEAVALQRQGELGLWAPMLGQEAAQVGSARALRPDDYAFISYREHAVAYCRGVDPGVMTRMWRGCAHCAWDPSSVNVTNPAIVVGSQGLHATGYAMGAHLDGAEIATIAYFGDGATSQGDLAEALGFSMSFNAPVVFFCQNNQFAISEPVRLQSPVPIAQRAAGYGMPALRVDGNDVLAVLAVTRQATQRAREGSGPTFIEAITYRMGPHTTSDDPTRYRAAAETEIWKARDPIDRMRRLLDREGLLDDTFLAGVQATADDVAARLRSGTIGAPDPEPLDLFEHVYSTDHPLIDEEREQYAAYLAGFAGIEEALS</sequence>
<evidence type="ECO:0000259" key="4">
    <source>
        <dbReference type="Pfam" id="PF00676"/>
    </source>
</evidence>
<name>A0A076ETV7_RHOOP</name>